<reference evidence="1 2" key="1">
    <citation type="submission" date="2021-03" db="EMBL/GenBank/DDBJ databases">
        <title>Genomic Encyclopedia of Type Strains, Phase IV (KMG-IV): sequencing the most valuable type-strain genomes for metagenomic binning, comparative biology and taxonomic classification.</title>
        <authorList>
            <person name="Goeker M."/>
        </authorList>
    </citation>
    <scope>NUCLEOTIDE SEQUENCE [LARGE SCALE GENOMIC DNA]</scope>
    <source>
        <strain evidence="1 2">DSM 24950</strain>
    </source>
</reference>
<comment type="caution">
    <text evidence="1">The sequence shown here is derived from an EMBL/GenBank/DDBJ whole genome shotgun (WGS) entry which is preliminary data.</text>
</comment>
<feature type="non-terminal residue" evidence="1">
    <location>
        <position position="39"/>
    </location>
</feature>
<organism evidence="1 2">
    <name type="scientific">Paenibacillus aceris</name>
    <dbReference type="NCBI Taxonomy" id="869555"/>
    <lineage>
        <taxon>Bacteria</taxon>
        <taxon>Bacillati</taxon>
        <taxon>Bacillota</taxon>
        <taxon>Bacilli</taxon>
        <taxon>Bacillales</taxon>
        <taxon>Paenibacillaceae</taxon>
        <taxon>Paenibacillus</taxon>
    </lineage>
</organism>
<keyword evidence="2" id="KW-1185">Reference proteome</keyword>
<name>A0ABS4IAG6_9BACL</name>
<gene>
    <name evidence="1" type="ORF">J2Z65_007220</name>
</gene>
<dbReference type="Proteomes" id="UP001519344">
    <property type="component" value="Unassembled WGS sequence"/>
</dbReference>
<sequence>MRVWDRGEILSVWRRKATELFDIRFGTIFHETIYDVFQT</sequence>
<evidence type="ECO:0000313" key="2">
    <source>
        <dbReference type="Proteomes" id="UP001519344"/>
    </source>
</evidence>
<evidence type="ECO:0000313" key="1">
    <source>
        <dbReference type="EMBL" id="MBP1967903.1"/>
    </source>
</evidence>
<protein>
    <submittedName>
        <fullName evidence="1">Uncharacterized protein</fullName>
    </submittedName>
</protein>
<accession>A0ABS4IAG6</accession>
<proteinExistence type="predicted"/>
<dbReference type="EMBL" id="JAGGKV010000055">
    <property type="protein sequence ID" value="MBP1967903.1"/>
    <property type="molecule type" value="Genomic_DNA"/>
</dbReference>